<dbReference type="OrthoDB" id="6778120at2"/>
<evidence type="ECO:0000259" key="1">
    <source>
        <dbReference type="Pfam" id="PF07110"/>
    </source>
</evidence>
<dbReference type="SUPFAM" id="SSF54909">
    <property type="entry name" value="Dimeric alpha+beta barrel"/>
    <property type="match status" value="1"/>
</dbReference>
<reference evidence="3" key="1">
    <citation type="submission" date="2019-03" db="EMBL/GenBank/DDBJ databases">
        <title>Aquabacterium pictum sp.nov., the first bacteriochlorophyll a-containing freshwater bacterium in the genus Aquabacterium of the class Betaproteobacteria.</title>
        <authorList>
            <person name="Hirose S."/>
            <person name="Tank M."/>
            <person name="Hara E."/>
            <person name="Tamaki H."/>
            <person name="Takaichi S."/>
            <person name="Haruta S."/>
            <person name="Hanada S."/>
        </authorList>
    </citation>
    <scope>NUCLEOTIDE SEQUENCE [LARGE SCALE GENOMIC DNA]</scope>
    <source>
        <strain evidence="3">W35</strain>
    </source>
</reference>
<dbReference type="InterPro" id="IPR009799">
    <property type="entry name" value="EthD_dom"/>
</dbReference>
<evidence type="ECO:0000313" key="2">
    <source>
        <dbReference type="EMBL" id="GCL61873.1"/>
    </source>
</evidence>
<protein>
    <recommendedName>
        <fullName evidence="1">EthD domain-containing protein</fullName>
    </recommendedName>
</protein>
<dbReference type="Proteomes" id="UP000301751">
    <property type="component" value="Unassembled WGS sequence"/>
</dbReference>
<dbReference type="EMBL" id="BJCL01000002">
    <property type="protein sequence ID" value="GCL61873.1"/>
    <property type="molecule type" value="Genomic_DNA"/>
</dbReference>
<dbReference type="RefSeq" id="WP_137731638.1">
    <property type="nucleotide sequence ID" value="NZ_BJCL01000002.1"/>
</dbReference>
<gene>
    <name evidence="2" type="ORF">AQPW35_09540</name>
</gene>
<sequence length="105" mass="11611">MFKAIILLKRRDGLPLAEFQSWWLERHAPLARSLPGLRGLTFNLVAGDGSAPYDGVSELWFDSQADFEAAYASDHGRAVAADSMAQVSRRERLFVTEHPQPPTGA</sequence>
<dbReference type="NCBIfam" id="TIGR02118">
    <property type="entry name" value="EthD family reductase"/>
    <property type="match status" value="1"/>
</dbReference>
<name>A0A480AKD9_9BURK</name>
<dbReference type="Pfam" id="PF07110">
    <property type="entry name" value="EthD"/>
    <property type="match status" value="1"/>
</dbReference>
<dbReference type="Gene3D" id="3.30.70.100">
    <property type="match status" value="1"/>
</dbReference>
<feature type="domain" description="EthD" evidence="1">
    <location>
        <begin position="12"/>
        <end position="83"/>
    </location>
</feature>
<organism evidence="2 3">
    <name type="scientific">Pseudaquabacterium pictum</name>
    <dbReference type="NCBI Taxonomy" id="2315236"/>
    <lineage>
        <taxon>Bacteria</taxon>
        <taxon>Pseudomonadati</taxon>
        <taxon>Pseudomonadota</taxon>
        <taxon>Betaproteobacteria</taxon>
        <taxon>Burkholderiales</taxon>
        <taxon>Sphaerotilaceae</taxon>
        <taxon>Pseudaquabacterium</taxon>
    </lineage>
</organism>
<dbReference type="InterPro" id="IPR011008">
    <property type="entry name" value="Dimeric_a/b-barrel"/>
</dbReference>
<accession>A0A480AKD9</accession>
<evidence type="ECO:0000313" key="3">
    <source>
        <dbReference type="Proteomes" id="UP000301751"/>
    </source>
</evidence>
<comment type="caution">
    <text evidence="2">The sequence shown here is derived from an EMBL/GenBank/DDBJ whole genome shotgun (WGS) entry which is preliminary data.</text>
</comment>
<keyword evidence="3" id="KW-1185">Reference proteome</keyword>
<dbReference type="GO" id="GO:0016491">
    <property type="term" value="F:oxidoreductase activity"/>
    <property type="evidence" value="ECO:0007669"/>
    <property type="project" value="InterPro"/>
</dbReference>
<dbReference type="AlphaFoldDB" id="A0A480AKD9"/>
<proteinExistence type="predicted"/>